<name>A0A1Z4BSN3_9FLAO</name>
<dbReference type="EMBL" id="CP022022">
    <property type="protein sequence ID" value="ASF44268.1"/>
    <property type="molecule type" value="Genomic_DNA"/>
</dbReference>
<proteinExistence type="predicted"/>
<dbReference type="InterPro" id="IPR058782">
    <property type="entry name" value="GIY_YIG_3"/>
</dbReference>
<gene>
    <name evidence="2" type="ORF">CBG49_14835</name>
</gene>
<dbReference type="AlphaFoldDB" id="A0A1Z4BSN3"/>
<reference evidence="3" key="1">
    <citation type="submission" date="2017-06" db="EMBL/GenBank/DDBJ databases">
        <title>Complete genome sequence of Capnocytophaga sp. KCOM 1579 (=ChDC OS43) isolated from a human refractory periapical abscess lesion.</title>
        <authorList>
            <person name="Kook J.-K."/>
            <person name="Park S.-N."/>
            <person name="Lim Y.K."/>
            <person name="Roh H."/>
        </authorList>
    </citation>
    <scope>NUCLEOTIDE SEQUENCE [LARGE SCALE GENOMIC DNA]</scope>
    <source>
        <strain evidence="3">ChDC OS43</strain>
    </source>
</reference>
<organism evidence="2 3">
    <name type="scientific">Capnocytophaga endodontalis</name>
    <dbReference type="NCBI Taxonomy" id="2708117"/>
    <lineage>
        <taxon>Bacteria</taxon>
        <taxon>Pseudomonadati</taxon>
        <taxon>Bacteroidota</taxon>
        <taxon>Flavobacteriia</taxon>
        <taxon>Flavobacteriales</taxon>
        <taxon>Flavobacteriaceae</taxon>
        <taxon>Capnocytophaga</taxon>
    </lineage>
</organism>
<sequence length="219" mass="25852">MNSFAVQLHQLFNAQKRFTFPFEVNKNEIPTNGIYIIFEKGEKFNDCDRIIRVGTHIGDNQLYSRLKQHFVKENKNRSIFRKNIGRSLLRKDDPHHPYAEKWEYDTTSKEGKQKYAHLLDVNFEKALEKRISEYIQQNLSFAVFEVKTKDDRLFWESRIISTLSNAAKAGEIKPSENWLGSYSPNEKIKKSGLWLVNELYKQSLNDEEFEKLKNLVEGK</sequence>
<evidence type="ECO:0000259" key="1">
    <source>
        <dbReference type="Pfam" id="PF26468"/>
    </source>
</evidence>
<dbReference type="Proteomes" id="UP000197007">
    <property type="component" value="Chromosome"/>
</dbReference>
<accession>A0A1Z4BSN3</accession>
<dbReference type="RefSeq" id="WP_088595101.1">
    <property type="nucleotide sequence ID" value="NZ_CP022022.1"/>
</dbReference>
<protein>
    <recommendedName>
        <fullName evidence="1">GIY-YIG domain-containing protein</fullName>
    </recommendedName>
</protein>
<evidence type="ECO:0000313" key="2">
    <source>
        <dbReference type="EMBL" id="ASF44268.1"/>
    </source>
</evidence>
<keyword evidence="3" id="KW-1185">Reference proteome</keyword>
<feature type="domain" description="GIY-YIG" evidence="1">
    <location>
        <begin position="23"/>
        <end position="217"/>
    </location>
</feature>
<evidence type="ECO:0000313" key="3">
    <source>
        <dbReference type="Proteomes" id="UP000197007"/>
    </source>
</evidence>
<dbReference type="KEGG" id="capn:CBG49_14835"/>
<dbReference type="Pfam" id="PF26468">
    <property type="entry name" value="GIY_YIG_3"/>
    <property type="match status" value="1"/>
</dbReference>